<evidence type="ECO:0000313" key="2">
    <source>
        <dbReference type="EMBL" id="OHT48614.1"/>
    </source>
</evidence>
<comment type="caution">
    <text evidence="2">The sequence shown here is derived from an EMBL/GenBank/DDBJ whole genome shotgun (WGS) entry which is preliminary data.</text>
</comment>
<dbReference type="AlphaFoldDB" id="A0AB73MJ77"/>
<dbReference type="InterPro" id="IPR051049">
    <property type="entry name" value="Dienelactone_hydrolase-like"/>
</dbReference>
<dbReference type="EMBL" id="MLHW01000019">
    <property type="protein sequence ID" value="OHT48614.1"/>
    <property type="molecule type" value="Genomic_DNA"/>
</dbReference>
<dbReference type="SUPFAM" id="SSF53474">
    <property type="entry name" value="alpha/beta-Hydrolases"/>
    <property type="match status" value="1"/>
</dbReference>
<dbReference type="Pfam" id="PF01738">
    <property type="entry name" value="DLH"/>
    <property type="match status" value="1"/>
</dbReference>
<dbReference type="PANTHER" id="PTHR46623:SF6">
    <property type="entry name" value="ALPHA_BETA-HYDROLASES SUPERFAMILY PROTEIN"/>
    <property type="match status" value="1"/>
</dbReference>
<accession>A0AB73MJ77</accession>
<dbReference type="InterPro" id="IPR029058">
    <property type="entry name" value="AB_hydrolase_fold"/>
</dbReference>
<feature type="domain" description="Dienelactone hydrolase" evidence="1">
    <location>
        <begin position="18"/>
        <end position="234"/>
    </location>
</feature>
<organism evidence="2 3">
    <name type="scientific">Mycobacteroides chelonae</name>
    <name type="common">Mycobacterium chelonae</name>
    <dbReference type="NCBI Taxonomy" id="1774"/>
    <lineage>
        <taxon>Bacteria</taxon>
        <taxon>Bacillati</taxon>
        <taxon>Actinomycetota</taxon>
        <taxon>Actinomycetes</taxon>
        <taxon>Mycobacteriales</taxon>
        <taxon>Mycobacteriaceae</taxon>
        <taxon>Mycobacteroides</taxon>
    </lineage>
</organism>
<dbReference type="PANTHER" id="PTHR46623">
    <property type="entry name" value="CARBOXYMETHYLENEBUTENOLIDASE-RELATED"/>
    <property type="match status" value="1"/>
</dbReference>
<evidence type="ECO:0000259" key="1">
    <source>
        <dbReference type="Pfam" id="PF01738"/>
    </source>
</evidence>
<dbReference type="Proteomes" id="UP000180113">
    <property type="component" value="Unassembled WGS sequence"/>
</dbReference>
<name>A0AB73MJ77_MYCCH</name>
<protein>
    <recommendedName>
        <fullName evidence="1">Dienelactone hydrolase domain-containing protein</fullName>
    </recommendedName>
</protein>
<dbReference type="Gene3D" id="3.40.50.1820">
    <property type="entry name" value="alpha/beta hydrolase"/>
    <property type="match status" value="1"/>
</dbReference>
<sequence>MDECAIETARGSLPVFVAVPDSEKFGPGPYPGVVVLHDITGAGEDLRSHVERMASYGFVAVGPNLFANGRPITCIARAMRDLVRRRGPVLADVMSAGEWLTSRADCTGKTGVVGFCLGGGFALLAAAQGFDAAAPFYGQIPVGQGRALQDACPIVASFGKLDPTLPAAGYRLRRTLEKAGITHDIKTYSGVGHSFANKIDLGVGTPLLRVTGFGYDENTANHAWGRVRTFFDEHLARGESD</sequence>
<evidence type="ECO:0000313" key="3">
    <source>
        <dbReference type="Proteomes" id="UP000180113"/>
    </source>
</evidence>
<proteinExistence type="predicted"/>
<gene>
    <name evidence="2" type="ORF">BKG62_23120</name>
</gene>
<reference evidence="2 3" key="1">
    <citation type="submission" date="2016-10" db="EMBL/GenBank/DDBJ databases">
        <title>Evaluation of Human, Animal and Environmental Mycobacterium chelonae Isolates by Core Genome Phylogenomic Analysis, Targeted Gene Comparison, and Anti-microbial Susceptibility Patterns: A Tale of Mistaken Identities.</title>
        <authorList>
            <person name="Fogelson S.B."/>
            <person name="Camus A.C."/>
            <person name="Lorenz W."/>
            <person name="Vasireddy R."/>
            <person name="Vasireddy S."/>
            <person name="Smith T."/>
            <person name="Brown-Elliott B.A."/>
            <person name="Wallace R.J.Jr."/>
            <person name="Hasan N.A."/>
            <person name="Reischl U."/>
            <person name="Sanchez S."/>
        </authorList>
    </citation>
    <scope>NUCLEOTIDE SEQUENCE [LARGE SCALE GENOMIC DNA]</scope>
    <source>
        <strain evidence="2 3">42895</strain>
    </source>
</reference>
<dbReference type="GO" id="GO:0016787">
    <property type="term" value="F:hydrolase activity"/>
    <property type="evidence" value="ECO:0007669"/>
    <property type="project" value="InterPro"/>
</dbReference>
<dbReference type="InterPro" id="IPR002925">
    <property type="entry name" value="Dienelactn_hydro"/>
</dbReference>